<dbReference type="PROSITE" id="PS50158">
    <property type="entry name" value="ZF_CCHC"/>
    <property type="match status" value="1"/>
</dbReference>
<feature type="region of interest" description="Disordered" evidence="2">
    <location>
        <begin position="1"/>
        <end position="66"/>
    </location>
</feature>
<dbReference type="InterPro" id="IPR000477">
    <property type="entry name" value="RT_dom"/>
</dbReference>
<reference evidence="6" key="1">
    <citation type="submission" date="2025-08" db="UniProtKB">
        <authorList>
            <consortium name="RefSeq"/>
        </authorList>
    </citation>
    <scope>IDENTIFICATION</scope>
    <source>
        <tissue evidence="6">Leaves</tissue>
    </source>
</reference>
<evidence type="ECO:0008006" key="7">
    <source>
        <dbReference type="Google" id="ProtNLM"/>
    </source>
</evidence>
<evidence type="ECO:0000256" key="1">
    <source>
        <dbReference type="PROSITE-ProRule" id="PRU00047"/>
    </source>
</evidence>
<dbReference type="Pfam" id="PF00098">
    <property type="entry name" value="zf-CCHC"/>
    <property type="match status" value="1"/>
</dbReference>
<proteinExistence type="predicted"/>
<evidence type="ECO:0000256" key="2">
    <source>
        <dbReference type="SAM" id="MobiDB-lite"/>
    </source>
</evidence>
<dbReference type="CDD" id="cd01647">
    <property type="entry name" value="RT_LTR"/>
    <property type="match status" value="1"/>
</dbReference>
<dbReference type="InterPro" id="IPR043502">
    <property type="entry name" value="DNA/RNA_pol_sf"/>
</dbReference>
<evidence type="ECO:0000313" key="6">
    <source>
        <dbReference type="RefSeq" id="XP_071912327.1"/>
    </source>
</evidence>
<organism evidence="5 6">
    <name type="scientific">Coffea arabica</name>
    <name type="common">Arabian coffee</name>
    <dbReference type="NCBI Taxonomy" id="13443"/>
    <lineage>
        <taxon>Eukaryota</taxon>
        <taxon>Viridiplantae</taxon>
        <taxon>Streptophyta</taxon>
        <taxon>Embryophyta</taxon>
        <taxon>Tracheophyta</taxon>
        <taxon>Spermatophyta</taxon>
        <taxon>Magnoliopsida</taxon>
        <taxon>eudicotyledons</taxon>
        <taxon>Gunneridae</taxon>
        <taxon>Pentapetalae</taxon>
        <taxon>asterids</taxon>
        <taxon>lamiids</taxon>
        <taxon>Gentianales</taxon>
        <taxon>Rubiaceae</taxon>
        <taxon>Ixoroideae</taxon>
        <taxon>Gardenieae complex</taxon>
        <taxon>Bertiereae - Coffeeae clade</taxon>
        <taxon>Coffeeae</taxon>
        <taxon>Coffea</taxon>
    </lineage>
</organism>
<dbReference type="Gene3D" id="4.10.60.10">
    <property type="entry name" value="Zinc finger, CCHC-type"/>
    <property type="match status" value="1"/>
</dbReference>
<feature type="compositionally biased region" description="Basic and acidic residues" evidence="2">
    <location>
        <begin position="52"/>
        <end position="66"/>
    </location>
</feature>
<keyword evidence="1" id="KW-0862">Zinc</keyword>
<dbReference type="PANTHER" id="PTHR35046">
    <property type="entry name" value="ZINC KNUCKLE (CCHC-TYPE) FAMILY PROTEIN"/>
    <property type="match status" value="1"/>
</dbReference>
<dbReference type="InterPro" id="IPR036875">
    <property type="entry name" value="Znf_CCHC_sf"/>
</dbReference>
<dbReference type="SMART" id="SM00343">
    <property type="entry name" value="ZnF_C2HC"/>
    <property type="match status" value="1"/>
</dbReference>
<feature type="compositionally biased region" description="Polar residues" evidence="2">
    <location>
        <begin position="265"/>
        <end position="274"/>
    </location>
</feature>
<gene>
    <name evidence="6" type="primary">LOC140009891</name>
</gene>
<dbReference type="PROSITE" id="PS50878">
    <property type="entry name" value="RT_POL"/>
    <property type="match status" value="1"/>
</dbReference>
<protein>
    <recommendedName>
        <fullName evidence="7">Reverse transcriptase</fullName>
    </recommendedName>
</protein>
<dbReference type="Pfam" id="PF00078">
    <property type="entry name" value="RVT_1"/>
    <property type="match status" value="1"/>
</dbReference>
<dbReference type="GeneID" id="140009891"/>
<keyword evidence="1" id="KW-0863">Zinc-finger</keyword>
<dbReference type="InterPro" id="IPR005162">
    <property type="entry name" value="Retrotrans_gag_dom"/>
</dbReference>
<evidence type="ECO:0000313" key="5">
    <source>
        <dbReference type="Proteomes" id="UP001652660"/>
    </source>
</evidence>
<dbReference type="SUPFAM" id="SSF57756">
    <property type="entry name" value="Retrovirus zinc finger-like domains"/>
    <property type="match status" value="1"/>
</dbReference>
<dbReference type="Gene3D" id="3.10.10.10">
    <property type="entry name" value="HIV Type 1 Reverse Transcriptase, subunit A, domain 1"/>
    <property type="match status" value="1"/>
</dbReference>
<dbReference type="RefSeq" id="XP_071912327.1">
    <property type="nucleotide sequence ID" value="XM_072056226.1"/>
</dbReference>
<accession>A0ABM4UYG0</accession>
<feature type="domain" description="Reverse transcriptase" evidence="4">
    <location>
        <begin position="505"/>
        <end position="684"/>
    </location>
</feature>
<feature type="region of interest" description="Disordered" evidence="2">
    <location>
        <begin position="265"/>
        <end position="303"/>
    </location>
</feature>
<evidence type="ECO:0000259" key="4">
    <source>
        <dbReference type="PROSITE" id="PS50878"/>
    </source>
</evidence>
<dbReference type="Proteomes" id="UP001652660">
    <property type="component" value="Chromosome 6e"/>
</dbReference>
<sequence>MKRRFDRKLESMQEQIEQLESSRKSSKKTRGKLPLNELSDSNSEGEFEDEEQGPREEVHRSKHGDDQLKGIKLKIPTFQGKSDPETYLDWERKIELIFDCNHYTEPQKVKLAAIEFTDYAAIWWDQLRIKQRRNEEPTIRTWEELKRIMRKRFIPGYCHRDLHHKLQTLTQGNMTVEDYFKEMEMAMMRADVREDEEATMARFIWGLRAEIADVVELQHYLDMGELLDKTVKVERRLKRRGATRQNSNFQTKNWRNLTIKSEISPSVAQNSSKPSVGVSRGALKPNASFSKPTPREGFKANQEVFKPRNRDTKCFKCQGFGHIASQCPNQQAMLMLSNGEVLTDGEDEYDEMPPLVEDDGEEIEEEQPTIERVGLVARRALATQISMEDLQRENIFYTRCHIKDKVCSLVVDPGSCTNVASAHMMEKLNLATTNHPKPYKLQWLNNSGEEYQDVFPEDVPSGLPPLRGIEHQIDLIPGATLPNRPPYRSNPEETKEMEHQVGEPLNKGWVRESLSPCVVPVLLVPKKDRTWRMCTDCHVINAITVKYRHPISRLDDMLDELHGAIIFTKIDPKSGYHQIRMKEGDEWKTAFKTKHGLYEWLVMPFGLTNAPSTFMRLMNHVLRAFLAKFVVVYFDDILIYSKSMDEHIMHVKAVLEVFRKEHLYANIKKCTFCTDQIVFLGYVVSAQGIHVDQDKVKAIVEWPTTTSLSEVRSFHELASFY</sequence>
<dbReference type="Pfam" id="PF03732">
    <property type="entry name" value="Retrotrans_gag"/>
    <property type="match status" value="1"/>
</dbReference>
<evidence type="ECO:0000259" key="3">
    <source>
        <dbReference type="PROSITE" id="PS50158"/>
    </source>
</evidence>
<name>A0ABM4UYG0_COFAR</name>
<dbReference type="PANTHER" id="PTHR35046:SF9">
    <property type="entry name" value="RNA-DIRECTED DNA POLYMERASE"/>
    <property type="match status" value="1"/>
</dbReference>
<dbReference type="InterPro" id="IPR043128">
    <property type="entry name" value="Rev_trsase/Diguanyl_cyclase"/>
</dbReference>
<feature type="domain" description="CCHC-type" evidence="3">
    <location>
        <begin position="313"/>
        <end position="329"/>
    </location>
</feature>
<dbReference type="SUPFAM" id="SSF56672">
    <property type="entry name" value="DNA/RNA polymerases"/>
    <property type="match status" value="1"/>
</dbReference>
<dbReference type="Gene3D" id="3.30.70.270">
    <property type="match status" value="1"/>
</dbReference>
<dbReference type="InterPro" id="IPR001878">
    <property type="entry name" value="Znf_CCHC"/>
</dbReference>
<keyword evidence="5" id="KW-1185">Reference proteome</keyword>
<keyword evidence="1" id="KW-0479">Metal-binding</keyword>